<dbReference type="InterPro" id="IPR022413">
    <property type="entry name" value="ATP-guanido_PTrfase_N"/>
</dbReference>
<keyword evidence="8" id="KW-0812">Transmembrane</keyword>
<dbReference type="FunFam" id="1.10.135.10:FF:000005">
    <property type="entry name" value="Glycocyamine kinase beta chain"/>
    <property type="match status" value="1"/>
</dbReference>
<organism evidence="11 12">
    <name type="scientific">Adineta steineri</name>
    <dbReference type="NCBI Taxonomy" id="433720"/>
    <lineage>
        <taxon>Eukaryota</taxon>
        <taxon>Metazoa</taxon>
        <taxon>Spiralia</taxon>
        <taxon>Gnathifera</taxon>
        <taxon>Rotifera</taxon>
        <taxon>Eurotatoria</taxon>
        <taxon>Bdelloidea</taxon>
        <taxon>Adinetida</taxon>
        <taxon>Adinetidae</taxon>
        <taxon>Adineta</taxon>
    </lineage>
</organism>
<evidence type="ECO:0000256" key="7">
    <source>
        <dbReference type="PROSITE-ProRule" id="PRU00843"/>
    </source>
</evidence>
<dbReference type="PANTHER" id="PTHR11547">
    <property type="entry name" value="ARGININE OR CREATINE KINASE"/>
    <property type="match status" value="1"/>
</dbReference>
<dbReference type="SUPFAM" id="SSF55931">
    <property type="entry name" value="Glutamine synthetase/guanido kinase"/>
    <property type="match status" value="1"/>
</dbReference>
<dbReference type="InterPro" id="IPR000749">
    <property type="entry name" value="ATP-guanido_PTrfase"/>
</dbReference>
<dbReference type="Pfam" id="PF02807">
    <property type="entry name" value="ATP-gua_PtransN"/>
    <property type="match status" value="1"/>
</dbReference>
<evidence type="ECO:0000256" key="5">
    <source>
        <dbReference type="ARBA" id="ARBA00022840"/>
    </source>
</evidence>
<dbReference type="PROSITE" id="PS51509">
    <property type="entry name" value="PHOSPHAGEN_KINASE_N"/>
    <property type="match status" value="1"/>
</dbReference>
<protein>
    <submittedName>
        <fullName evidence="11">Uncharacterized protein</fullName>
    </submittedName>
</protein>
<dbReference type="Gene3D" id="3.30.590.10">
    <property type="entry name" value="Glutamine synthetase/guanido kinase, catalytic domain"/>
    <property type="match status" value="1"/>
</dbReference>
<reference evidence="11" key="1">
    <citation type="submission" date="2021-02" db="EMBL/GenBank/DDBJ databases">
        <authorList>
            <person name="Nowell W R."/>
        </authorList>
    </citation>
    <scope>NUCLEOTIDE SEQUENCE</scope>
</reference>
<keyword evidence="8" id="KW-0472">Membrane</keyword>
<keyword evidence="4 7" id="KW-0418">Kinase</keyword>
<comment type="similarity">
    <text evidence="1 6">Belongs to the ATP:guanido phosphotransferase family.</text>
</comment>
<feature type="binding site" evidence="7">
    <location>
        <begin position="173"/>
        <end position="177"/>
    </location>
    <ligand>
        <name>ATP</name>
        <dbReference type="ChEBI" id="CHEBI:30616"/>
    </ligand>
</feature>
<accession>A0A814GDF6</accession>
<dbReference type="InterPro" id="IPR012936">
    <property type="entry name" value="Erv_C"/>
</dbReference>
<sequence length="314" mass="36371">MPSYSNFFRSFLYFGNNQQKWKLAAIVSSVGLTTAGYLWHNQHYASSYSLHLKRYSASAEYPQLSKHSNLMARQLTPQMYAKLRDRITPSGYTIDDVIQVGVDNPGVPSRQYFGVSAGDEETYKMFSDLFDPLIQIRYNYGPGSRQYHDVDITKLNFPFESDTTFDINKYILSSRIRITRNLASYTFPTFSTRAERRRVEGKLNKVFEQLIQENNQFNGNYYRLSTTDERVQEKLIHEYNPYQPHGGGMIPAIWFRYDLIPITVKYTEHRQKFYTFITSICAVVGGSFTVASIIDSLIFTASELFKKFEIGKTS</sequence>
<dbReference type="InterPro" id="IPR036802">
    <property type="entry name" value="ATP-guanido_PTrfase_N_sf"/>
</dbReference>
<dbReference type="PROSITE" id="PS51510">
    <property type="entry name" value="PHOSPHAGEN_KINASE_C"/>
    <property type="match status" value="1"/>
</dbReference>
<evidence type="ECO:0000313" key="12">
    <source>
        <dbReference type="Proteomes" id="UP000663860"/>
    </source>
</evidence>
<dbReference type="GO" id="GO:0004111">
    <property type="term" value="F:creatine kinase activity"/>
    <property type="evidence" value="ECO:0007669"/>
    <property type="project" value="InterPro"/>
</dbReference>
<dbReference type="SUPFAM" id="SSF48034">
    <property type="entry name" value="Guanido kinase N-terminal domain"/>
    <property type="match status" value="1"/>
</dbReference>
<dbReference type="Gene3D" id="1.10.135.10">
    <property type="entry name" value="ATP:guanido phosphotransferase, N-terminal domain"/>
    <property type="match status" value="1"/>
</dbReference>
<dbReference type="InterPro" id="IPR022414">
    <property type="entry name" value="ATP-guanido_PTrfase_cat"/>
</dbReference>
<dbReference type="GO" id="GO:0005615">
    <property type="term" value="C:extracellular space"/>
    <property type="evidence" value="ECO:0007669"/>
    <property type="project" value="TreeGrafter"/>
</dbReference>
<keyword evidence="5 7" id="KW-0067">ATP-binding</keyword>
<feature type="domain" description="Phosphagen kinase N-terminal" evidence="9">
    <location>
        <begin position="53"/>
        <end position="139"/>
    </location>
</feature>
<keyword evidence="8" id="KW-1133">Transmembrane helix</keyword>
<dbReference type="GO" id="GO:0046314">
    <property type="term" value="P:phosphocreatine biosynthetic process"/>
    <property type="evidence" value="ECO:0007669"/>
    <property type="project" value="InterPro"/>
</dbReference>
<dbReference type="EMBL" id="CAJNOE010000160">
    <property type="protein sequence ID" value="CAF0994697.1"/>
    <property type="molecule type" value="Genomic_DNA"/>
</dbReference>
<dbReference type="AlphaFoldDB" id="A0A814GDF6"/>
<evidence type="ECO:0000259" key="9">
    <source>
        <dbReference type="PROSITE" id="PS51509"/>
    </source>
</evidence>
<dbReference type="Pfam" id="PF07970">
    <property type="entry name" value="COPIIcoated_ERV"/>
    <property type="match status" value="1"/>
</dbReference>
<dbReference type="GO" id="GO:0005524">
    <property type="term" value="F:ATP binding"/>
    <property type="evidence" value="ECO:0007669"/>
    <property type="project" value="UniProtKB-UniRule"/>
</dbReference>
<name>A0A814GDF6_9BILA</name>
<evidence type="ECO:0000259" key="10">
    <source>
        <dbReference type="PROSITE" id="PS51510"/>
    </source>
</evidence>
<dbReference type="PANTHER" id="PTHR11547:SF38">
    <property type="entry name" value="ARGININE KINASE 1-RELATED"/>
    <property type="match status" value="1"/>
</dbReference>
<evidence type="ECO:0000256" key="8">
    <source>
        <dbReference type="SAM" id="Phobius"/>
    </source>
</evidence>
<feature type="domain" description="Phosphagen kinase C-terminal" evidence="10">
    <location>
        <begin position="170"/>
        <end position="238"/>
    </location>
</feature>
<gene>
    <name evidence="11" type="ORF">IZO911_LOCUS17302</name>
</gene>
<keyword evidence="3 7" id="KW-0547">Nucleotide-binding</keyword>
<feature type="transmembrane region" description="Helical" evidence="8">
    <location>
        <begin position="273"/>
        <end position="298"/>
    </location>
</feature>
<evidence type="ECO:0000256" key="6">
    <source>
        <dbReference type="PROSITE-ProRule" id="PRU00842"/>
    </source>
</evidence>
<comment type="caution">
    <text evidence="11">The sequence shown here is derived from an EMBL/GenBank/DDBJ whole genome shotgun (WGS) entry which is preliminary data.</text>
</comment>
<proteinExistence type="inferred from homology"/>
<evidence type="ECO:0000256" key="3">
    <source>
        <dbReference type="ARBA" id="ARBA00022741"/>
    </source>
</evidence>
<evidence type="ECO:0000313" key="11">
    <source>
        <dbReference type="EMBL" id="CAF0994697.1"/>
    </source>
</evidence>
<dbReference type="Proteomes" id="UP000663860">
    <property type="component" value="Unassembled WGS sequence"/>
</dbReference>
<evidence type="ECO:0000256" key="2">
    <source>
        <dbReference type="ARBA" id="ARBA00022679"/>
    </source>
</evidence>
<comment type="caution">
    <text evidence="7">Lacks conserved residue(s) required for the propagation of feature annotation.</text>
</comment>
<evidence type="ECO:0000256" key="1">
    <source>
        <dbReference type="ARBA" id="ARBA00006798"/>
    </source>
</evidence>
<keyword evidence="2 7" id="KW-0808">Transferase</keyword>
<evidence type="ECO:0000256" key="4">
    <source>
        <dbReference type="ARBA" id="ARBA00022777"/>
    </source>
</evidence>
<dbReference type="InterPro" id="IPR014746">
    <property type="entry name" value="Gln_synth/guanido_kin_cat_dom"/>
</dbReference>